<dbReference type="InterPro" id="IPR002182">
    <property type="entry name" value="NB-ARC"/>
</dbReference>
<gene>
    <name evidence="2" type="ORF">A6R68_03024</name>
</gene>
<dbReference type="AlphaFoldDB" id="A0A1A6GQG4"/>
<dbReference type="GO" id="GO:0005829">
    <property type="term" value="C:cytosol"/>
    <property type="evidence" value="ECO:0007669"/>
    <property type="project" value="UniProtKB-ARBA"/>
</dbReference>
<dbReference type="Gene3D" id="3.40.50.300">
    <property type="entry name" value="P-loop containing nucleotide triphosphate hydrolases"/>
    <property type="match status" value="1"/>
</dbReference>
<dbReference type="PROSITE" id="PS50209">
    <property type="entry name" value="CARD"/>
    <property type="match status" value="1"/>
</dbReference>
<dbReference type="Proteomes" id="UP000092124">
    <property type="component" value="Unassembled WGS sequence"/>
</dbReference>
<dbReference type="SUPFAM" id="SSF47986">
    <property type="entry name" value="DEATH domain"/>
    <property type="match status" value="1"/>
</dbReference>
<dbReference type="GO" id="GO:0043531">
    <property type="term" value="F:ADP binding"/>
    <property type="evidence" value="ECO:0007669"/>
    <property type="project" value="InterPro"/>
</dbReference>
<dbReference type="InterPro" id="IPR001315">
    <property type="entry name" value="CARD"/>
</dbReference>
<dbReference type="EMBL" id="LZPO01075927">
    <property type="protein sequence ID" value="OBS68431.1"/>
    <property type="molecule type" value="Genomic_DNA"/>
</dbReference>
<feature type="domain" description="CARD" evidence="1">
    <location>
        <begin position="1"/>
        <end position="65"/>
    </location>
</feature>
<dbReference type="Gene3D" id="1.10.533.10">
    <property type="entry name" value="Death Domain, Fas"/>
    <property type="match status" value="1"/>
</dbReference>
<organism evidence="2 3">
    <name type="scientific">Neotoma lepida</name>
    <name type="common">Desert woodrat</name>
    <dbReference type="NCBI Taxonomy" id="56216"/>
    <lineage>
        <taxon>Eukaryota</taxon>
        <taxon>Metazoa</taxon>
        <taxon>Chordata</taxon>
        <taxon>Craniata</taxon>
        <taxon>Vertebrata</taxon>
        <taxon>Euteleostomi</taxon>
        <taxon>Mammalia</taxon>
        <taxon>Eutheria</taxon>
        <taxon>Euarchontoglires</taxon>
        <taxon>Glires</taxon>
        <taxon>Rodentia</taxon>
        <taxon>Myomorpha</taxon>
        <taxon>Muroidea</taxon>
        <taxon>Cricetidae</taxon>
        <taxon>Neotominae</taxon>
        <taxon>Neotoma</taxon>
    </lineage>
</organism>
<proteinExistence type="predicted"/>
<evidence type="ECO:0000313" key="2">
    <source>
        <dbReference type="EMBL" id="OBS68431.1"/>
    </source>
</evidence>
<comment type="caution">
    <text evidence="2">The sequence shown here is derived from an EMBL/GenBank/DDBJ whole genome shotgun (WGS) entry which is preliminary data.</text>
</comment>
<dbReference type="Pfam" id="PF00931">
    <property type="entry name" value="NB-ARC"/>
    <property type="match status" value="1"/>
</dbReference>
<name>A0A1A6GQG4_NEOLE</name>
<feature type="non-terminal residue" evidence="2">
    <location>
        <position position="162"/>
    </location>
</feature>
<dbReference type="PANTHER" id="PTHR22845">
    <property type="entry name" value="APOPTOTIC PROTEASE-ACTIVATING FACTOR 1"/>
    <property type="match status" value="1"/>
</dbReference>
<keyword evidence="3" id="KW-1185">Reference proteome</keyword>
<evidence type="ECO:0000259" key="1">
    <source>
        <dbReference type="PROSITE" id="PS50209"/>
    </source>
</evidence>
<accession>A0A1A6GQG4</accession>
<evidence type="ECO:0000313" key="3">
    <source>
        <dbReference type="Proteomes" id="UP000092124"/>
    </source>
</evidence>
<dbReference type="InterPro" id="IPR011029">
    <property type="entry name" value="DEATH-like_dom_sf"/>
</dbReference>
<dbReference type="PANTHER" id="PTHR22845:SF5">
    <property type="entry name" value="APOPTOTIC PROTEASE-ACTIVATING FACTOR 1"/>
    <property type="match status" value="1"/>
</dbReference>
<sequence>MDHMISDSVLTVVEEEKVKSQTTQYQRAAALITMILNKDNGAYISFYNALLHEGYKDLAALLHSGLPLVSSSSGKDTDGGITSFVRTVLCEGGVPQRPVIFVTRKKLINAIQQKLWKLNGDPGWVTIYGMAGCGKSVLAAEAVVSQGVYIGFQLENKTNLDF</sequence>
<reference evidence="2 3" key="1">
    <citation type="submission" date="2016-06" db="EMBL/GenBank/DDBJ databases">
        <title>The Draft Genome Sequence and Annotation of the Desert Woodrat Neotoma lepida.</title>
        <authorList>
            <person name="Campbell M."/>
            <person name="Oakeson K.F."/>
            <person name="Yandell M."/>
            <person name="Halpert J.R."/>
            <person name="Dearing D."/>
        </authorList>
    </citation>
    <scope>NUCLEOTIDE SEQUENCE [LARGE SCALE GENOMIC DNA]</scope>
    <source>
        <strain evidence="2">417</strain>
        <tissue evidence="2">Liver</tissue>
    </source>
</reference>
<protein>
    <recommendedName>
        <fullName evidence="1">CARD domain-containing protein</fullName>
    </recommendedName>
</protein>
<dbReference type="Pfam" id="PF00619">
    <property type="entry name" value="CARD"/>
    <property type="match status" value="1"/>
</dbReference>
<dbReference type="InterPro" id="IPR027417">
    <property type="entry name" value="P-loop_NTPase"/>
</dbReference>
<dbReference type="OrthoDB" id="1357022at2759"/>
<dbReference type="GO" id="GO:0006915">
    <property type="term" value="P:apoptotic process"/>
    <property type="evidence" value="ECO:0007669"/>
    <property type="project" value="UniProtKB-ARBA"/>
</dbReference>
<dbReference type="SUPFAM" id="SSF52540">
    <property type="entry name" value="P-loop containing nucleoside triphosphate hydrolases"/>
    <property type="match status" value="1"/>
</dbReference>
<dbReference type="STRING" id="56216.A0A1A6GQG4"/>
<dbReference type="GO" id="GO:0042981">
    <property type="term" value="P:regulation of apoptotic process"/>
    <property type="evidence" value="ECO:0007669"/>
    <property type="project" value="InterPro"/>
</dbReference>